<dbReference type="InterPro" id="IPR011249">
    <property type="entry name" value="Metalloenz_LuxS/M16"/>
</dbReference>
<dbReference type="Proteomes" id="UP001501310">
    <property type="component" value="Unassembled WGS sequence"/>
</dbReference>
<name>A0ABP7RI62_9SPHN</name>
<evidence type="ECO:0000259" key="5">
    <source>
        <dbReference type="Pfam" id="PF05193"/>
    </source>
</evidence>
<feature type="domain" description="Peptidase M16 N-terminal" evidence="4">
    <location>
        <begin position="49"/>
        <end position="189"/>
    </location>
</feature>
<feature type="domain" description="Peptidase M16 C-terminal" evidence="5">
    <location>
        <begin position="667"/>
        <end position="840"/>
    </location>
</feature>
<keyword evidence="2" id="KW-0482">Metalloprotease</keyword>
<dbReference type="InterPro" id="IPR007863">
    <property type="entry name" value="Peptidase_M16_C"/>
</dbReference>
<dbReference type="Gene3D" id="3.30.830.10">
    <property type="entry name" value="Metalloenzyme, LuxS/M16 peptidase-like"/>
    <property type="match status" value="4"/>
</dbReference>
<protein>
    <submittedName>
        <fullName evidence="6">Pitrilysin family protein</fullName>
    </submittedName>
</protein>
<dbReference type="InterPro" id="IPR050361">
    <property type="entry name" value="MPP/UQCRC_Complex"/>
</dbReference>
<feature type="chain" id="PRO_5046926155" evidence="3">
    <location>
        <begin position="26"/>
        <end position="944"/>
    </location>
</feature>
<keyword evidence="7" id="KW-1185">Reference proteome</keyword>
<dbReference type="PANTHER" id="PTHR11851:SF49">
    <property type="entry name" value="MITOCHONDRIAL-PROCESSING PEPTIDASE SUBUNIT ALPHA"/>
    <property type="match status" value="1"/>
</dbReference>
<dbReference type="Pfam" id="PF00675">
    <property type="entry name" value="Peptidase_M16"/>
    <property type="match status" value="2"/>
</dbReference>
<accession>A0ABP7RI62</accession>
<feature type="domain" description="Peptidase M16 C-terminal" evidence="5">
    <location>
        <begin position="201"/>
        <end position="379"/>
    </location>
</feature>
<keyword evidence="2" id="KW-0378">Hydrolase</keyword>
<dbReference type="EMBL" id="BAAAZD010000001">
    <property type="protein sequence ID" value="GAA3997869.1"/>
    <property type="molecule type" value="Genomic_DNA"/>
</dbReference>
<evidence type="ECO:0000313" key="6">
    <source>
        <dbReference type="EMBL" id="GAA3997869.1"/>
    </source>
</evidence>
<comment type="caution">
    <text evidence="6">The sequence shown here is derived from an EMBL/GenBank/DDBJ whole genome shotgun (WGS) entry which is preliminary data.</text>
</comment>
<organism evidence="6 7">
    <name type="scientific">Sphingomonas humi</name>
    <dbReference type="NCBI Taxonomy" id="335630"/>
    <lineage>
        <taxon>Bacteria</taxon>
        <taxon>Pseudomonadati</taxon>
        <taxon>Pseudomonadota</taxon>
        <taxon>Alphaproteobacteria</taxon>
        <taxon>Sphingomonadales</taxon>
        <taxon>Sphingomonadaceae</taxon>
        <taxon>Sphingomonas</taxon>
    </lineage>
</organism>
<evidence type="ECO:0000256" key="2">
    <source>
        <dbReference type="ARBA" id="ARBA00023049"/>
    </source>
</evidence>
<comment type="similarity">
    <text evidence="1">Belongs to the peptidase M16 family.</text>
</comment>
<feature type="signal peptide" evidence="3">
    <location>
        <begin position="1"/>
        <end position="25"/>
    </location>
</feature>
<dbReference type="RefSeq" id="WP_344708516.1">
    <property type="nucleotide sequence ID" value="NZ_BAAAZD010000001.1"/>
</dbReference>
<evidence type="ECO:0000256" key="3">
    <source>
        <dbReference type="SAM" id="SignalP"/>
    </source>
</evidence>
<gene>
    <name evidence="6" type="ORF">GCM10022211_04280</name>
</gene>
<dbReference type="Pfam" id="PF05193">
    <property type="entry name" value="Peptidase_M16_C"/>
    <property type="match status" value="2"/>
</dbReference>
<evidence type="ECO:0000256" key="1">
    <source>
        <dbReference type="ARBA" id="ARBA00007261"/>
    </source>
</evidence>
<feature type="domain" description="Peptidase M16 N-terminal" evidence="4">
    <location>
        <begin position="525"/>
        <end position="625"/>
    </location>
</feature>
<reference evidence="7" key="1">
    <citation type="journal article" date="2019" name="Int. J. Syst. Evol. Microbiol.">
        <title>The Global Catalogue of Microorganisms (GCM) 10K type strain sequencing project: providing services to taxonomists for standard genome sequencing and annotation.</title>
        <authorList>
            <consortium name="The Broad Institute Genomics Platform"/>
            <consortium name="The Broad Institute Genome Sequencing Center for Infectious Disease"/>
            <person name="Wu L."/>
            <person name="Ma J."/>
        </authorList>
    </citation>
    <scope>NUCLEOTIDE SEQUENCE [LARGE SCALE GENOMIC DNA]</scope>
    <source>
        <strain evidence="7">JCM 16603</strain>
    </source>
</reference>
<proteinExistence type="inferred from homology"/>
<dbReference type="SUPFAM" id="SSF63411">
    <property type="entry name" value="LuxS/MPP-like metallohydrolase"/>
    <property type="match status" value="4"/>
</dbReference>
<keyword evidence="3" id="KW-0732">Signal</keyword>
<dbReference type="PANTHER" id="PTHR11851">
    <property type="entry name" value="METALLOPROTEASE"/>
    <property type="match status" value="1"/>
</dbReference>
<keyword evidence="2" id="KW-0645">Protease</keyword>
<evidence type="ECO:0000259" key="4">
    <source>
        <dbReference type="Pfam" id="PF00675"/>
    </source>
</evidence>
<sequence length="944" mass="98815">MSASTRLLAALFLAGTTLGAVPATAQTATSVPQLDFTERKLANGLRVYALRDTASPNVSVQVWYDVGSKDDPRGRSGFAHLFEHLMFKATRNMVPEQMDRLTEDVGGFNNASTADDYTNYYETVPANHLQRLLWAEADRMGSLVVDDANFKPERDVVKEELRTGLARPYGRLFSHYLPMVSYQRHPYARPGIGSIEQLDAATIDDVRAFHATYYRPDNAVLVVSGNFEQADLDQWVDRYFAPIRKPAGTIPRVTMAEPARTAARSYTVTEPNTPLPAVVMSFLLPPASSPDFAALELLEAVLASGDSSRLNQALIRTRLATSASVYSEQKQGTGLFAPYAILAGGKTVPEVEAALRAELSRLASAPVSAAELTEARNELLTAALKDRETVEGKAEVLANGVIIERDPRAADKRLAALAKVTPADIQRVAAKYLDLKTAATIRYLPAPKGATQSGGDKIALAPTVVTVPLKAPADIRLVTQASDAQRIRPPEPAAPLAVTVPQPVTAKLANGLTVITVPRTNLPLVNASLLALDGSTADPQGKAGLHKLAADIITKGTATRSADQIAAAVEALGGQLGSGAGNEGMNLDLTVSSANLPAALGIMADVAANAAFAPDEVERARGQAVDDATLALQNPGALSRIATARAVFGAGAYGSPPGGTETSLKAITRADVAAAAGQAFRPDKSVLVLSGDIAPDKARQLAEQAFGNWRAGAPLAAATAAPAAGEAPLKGRIIVVDMPGSSQAAVAVAKEAITRSDPRYYQAMIANAVLGGGYSARLNREIRIKRGLSYGASSGLSAGRQAGGLVAAVQTKNASAPEVLGLILEEMKRLGAEPIPAAEMGTRQAFITGGFGRQLETVDGLGDIVSGFVLSGVDPSEIGRYMASVRGVTTAQAGEAARSLLAPAGSTTVIVGDAKLFADDLRKRFGEVTVIPLSDLSLDKPALR</sequence>
<dbReference type="InterPro" id="IPR011765">
    <property type="entry name" value="Pept_M16_N"/>
</dbReference>
<evidence type="ECO:0000313" key="7">
    <source>
        <dbReference type="Proteomes" id="UP001501310"/>
    </source>
</evidence>